<organism evidence="3 4">
    <name type="scientific">Floridaenema fluviatile BLCC-F154</name>
    <dbReference type="NCBI Taxonomy" id="3153640"/>
    <lineage>
        <taxon>Bacteria</taxon>
        <taxon>Bacillati</taxon>
        <taxon>Cyanobacteriota</taxon>
        <taxon>Cyanophyceae</taxon>
        <taxon>Oscillatoriophycideae</taxon>
        <taxon>Aerosakkonematales</taxon>
        <taxon>Aerosakkonemataceae</taxon>
        <taxon>Floridanema</taxon>
        <taxon>Floridanema fluviatile</taxon>
    </lineage>
</organism>
<keyword evidence="2" id="KW-0812">Transmembrane</keyword>
<dbReference type="RefSeq" id="WP_413257373.1">
    <property type="nucleotide sequence ID" value="NZ_JBHFNS010000046.1"/>
</dbReference>
<evidence type="ECO:0000313" key="4">
    <source>
        <dbReference type="Proteomes" id="UP001576776"/>
    </source>
</evidence>
<name>A0ABV4YBH7_9CYAN</name>
<gene>
    <name evidence="3" type="ORF">ACE1B6_11525</name>
</gene>
<dbReference type="EMBL" id="JBHFNS010000046">
    <property type="protein sequence ID" value="MFB2935873.1"/>
    <property type="molecule type" value="Genomic_DNA"/>
</dbReference>
<keyword evidence="2" id="KW-0472">Membrane</keyword>
<evidence type="ECO:0000313" key="3">
    <source>
        <dbReference type="EMBL" id="MFB2935873.1"/>
    </source>
</evidence>
<evidence type="ECO:0000256" key="2">
    <source>
        <dbReference type="SAM" id="Phobius"/>
    </source>
</evidence>
<reference evidence="3 4" key="1">
    <citation type="submission" date="2024-09" db="EMBL/GenBank/DDBJ databases">
        <title>Floridaenema gen nov. (Aerosakkonemataceae, Aerosakkonematales ord. nov., Cyanobacteria) from benthic tropical and subtropical fresh waters, with the description of four new species.</title>
        <authorList>
            <person name="Moretto J.A."/>
            <person name="Berthold D.E."/>
            <person name="Lefler F.W."/>
            <person name="Huang I.-S."/>
            <person name="Laughinghouse H. IV."/>
        </authorList>
    </citation>
    <scope>NUCLEOTIDE SEQUENCE [LARGE SCALE GENOMIC DNA]</scope>
    <source>
        <strain evidence="3 4">BLCC-F154</strain>
    </source>
</reference>
<keyword evidence="4" id="KW-1185">Reference proteome</keyword>
<proteinExistence type="predicted"/>
<dbReference type="Proteomes" id="UP001576776">
    <property type="component" value="Unassembled WGS sequence"/>
</dbReference>
<feature type="transmembrane region" description="Helical" evidence="2">
    <location>
        <begin position="85"/>
        <end position="106"/>
    </location>
</feature>
<sequence>MSRLNNRTWKILHTEVEKCAGKDALSKIEQKMVLEDLEKLRSQDGTPASEEELRKIVIITYPQFSQKSLSEAAKANRPGGVWRKITLFSILTVGTIVALATIGTFIQTRTPEPIAQKSEQPGKNKRWNLPNPLINFMSQEEHYRRAISLAEQAERLIEQATSSADLVLGEEKLNEANKHLAKLPVSHYRDYQPYRNYKGEWRYEQRKVYEDQFASLRSKVERLKAQIFQETQAQEQLNQTEQAINQAKQQYQEGQAKDRSTVLASWYSALNQLKQISSNTLAGKLADTKLRNYEQEYQQFFGIEAAKQFAFEAAKLGQNPPHPVEQWQKVESQWEEAINRLEQFTARYSSSLEAQKLLATYKSNLAIVQMRKQTEEASVTALQQAKREIEYLLANTSGDSDRNQMISKIQSIIDDLQKVKTGTTAYQEAQQLLLSAQKKLQKWSGNY</sequence>
<accession>A0ABV4YBH7</accession>
<keyword evidence="2" id="KW-1133">Transmembrane helix</keyword>
<feature type="coiled-coil region" evidence="1">
    <location>
        <begin position="206"/>
        <end position="257"/>
    </location>
</feature>
<comment type="caution">
    <text evidence="3">The sequence shown here is derived from an EMBL/GenBank/DDBJ whole genome shotgun (WGS) entry which is preliminary data.</text>
</comment>
<keyword evidence="1" id="KW-0175">Coiled coil</keyword>
<protein>
    <submittedName>
        <fullName evidence="3">Uncharacterized protein</fullName>
    </submittedName>
</protein>
<evidence type="ECO:0000256" key="1">
    <source>
        <dbReference type="SAM" id="Coils"/>
    </source>
</evidence>